<accession>A0A8J5V8G6</accession>
<dbReference type="GO" id="GO:0016020">
    <property type="term" value="C:membrane"/>
    <property type="evidence" value="ECO:0007669"/>
    <property type="project" value="TreeGrafter"/>
</dbReference>
<feature type="transmembrane region" description="Helical" evidence="2">
    <location>
        <begin position="210"/>
        <end position="229"/>
    </location>
</feature>
<dbReference type="PANTHER" id="PTHR12242:SF49">
    <property type="entry name" value="HEADBUTT, ISOFORM E"/>
    <property type="match status" value="1"/>
</dbReference>
<feature type="transmembrane region" description="Helical" evidence="2">
    <location>
        <begin position="250"/>
        <end position="273"/>
    </location>
</feature>
<name>A0A8J5V8G6_9HYME</name>
<dbReference type="EMBL" id="JAAOIC020000048">
    <property type="protein sequence ID" value="KAG8036738.1"/>
    <property type="molecule type" value="Genomic_DNA"/>
</dbReference>
<keyword evidence="2" id="KW-0812">Transmembrane</keyword>
<reference evidence="3" key="2">
    <citation type="submission" date="2021-04" db="EMBL/GenBank/DDBJ databases">
        <title>Genome-wide patterns of bracovirus chromosomal integration into multiple host tissues during parasitism.</title>
        <authorList>
            <person name="Chebbi M.A.C."/>
        </authorList>
    </citation>
    <scope>NUCLEOTIDE SEQUENCE</scope>
    <source>
        <tissue evidence="3">Whole body</tissue>
    </source>
</reference>
<protein>
    <recommendedName>
        <fullName evidence="5">Protein rolling stone</fullName>
    </recommendedName>
</protein>
<keyword evidence="2" id="KW-0472">Membrane</keyword>
<keyword evidence="4" id="KW-1185">Reference proteome</keyword>
<feature type="region of interest" description="Disordered" evidence="1">
    <location>
        <begin position="285"/>
        <end position="310"/>
    </location>
</feature>
<dbReference type="PANTHER" id="PTHR12242">
    <property type="entry name" value="OS02G0130600 PROTEIN-RELATED"/>
    <property type="match status" value="1"/>
</dbReference>
<evidence type="ECO:0000313" key="4">
    <source>
        <dbReference type="Proteomes" id="UP000729913"/>
    </source>
</evidence>
<evidence type="ECO:0000313" key="3">
    <source>
        <dbReference type="EMBL" id="KAG8036738.1"/>
    </source>
</evidence>
<keyword evidence="2" id="KW-1133">Transmembrane helix</keyword>
<evidence type="ECO:0000256" key="2">
    <source>
        <dbReference type="SAM" id="Phobius"/>
    </source>
</evidence>
<dbReference type="OrthoDB" id="419711at2759"/>
<feature type="transmembrane region" description="Helical" evidence="2">
    <location>
        <begin position="147"/>
        <end position="171"/>
    </location>
</feature>
<dbReference type="Proteomes" id="UP000729913">
    <property type="component" value="Unassembled WGS sequence"/>
</dbReference>
<evidence type="ECO:0008006" key="5">
    <source>
        <dbReference type="Google" id="ProtNLM"/>
    </source>
</evidence>
<dbReference type="InterPro" id="IPR049352">
    <property type="entry name" value="Rost"/>
</dbReference>
<feature type="transmembrane region" description="Helical" evidence="2">
    <location>
        <begin position="106"/>
        <end position="127"/>
    </location>
</feature>
<gene>
    <name evidence="3" type="ORF">G9C98_004060</name>
</gene>
<dbReference type="AlphaFoldDB" id="A0A8J5V8G6"/>
<dbReference type="Pfam" id="PF21534">
    <property type="entry name" value="Rost"/>
    <property type="match status" value="1"/>
</dbReference>
<evidence type="ECO:0000256" key="1">
    <source>
        <dbReference type="SAM" id="MobiDB-lite"/>
    </source>
</evidence>
<organism evidence="3 4">
    <name type="scientific">Cotesia typhae</name>
    <dbReference type="NCBI Taxonomy" id="2053667"/>
    <lineage>
        <taxon>Eukaryota</taxon>
        <taxon>Metazoa</taxon>
        <taxon>Ecdysozoa</taxon>
        <taxon>Arthropoda</taxon>
        <taxon>Hexapoda</taxon>
        <taxon>Insecta</taxon>
        <taxon>Pterygota</taxon>
        <taxon>Neoptera</taxon>
        <taxon>Endopterygota</taxon>
        <taxon>Hymenoptera</taxon>
        <taxon>Apocrita</taxon>
        <taxon>Ichneumonoidea</taxon>
        <taxon>Braconidae</taxon>
        <taxon>Microgastrinae</taxon>
        <taxon>Cotesia</taxon>
    </lineage>
</organism>
<reference evidence="3" key="1">
    <citation type="submission" date="2020-03" db="EMBL/GenBank/DDBJ databases">
        <authorList>
            <person name="Chebbi M.A."/>
            <person name="Drezen J.M."/>
        </authorList>
    </citation>
    <scope>NUCLEOTIDE SEQUENCE</scope>
    <source>
        <tissue evidence="3">Whole body</tissue>
    </source>
</reference>
<sequence>MLKLSTKELWFLLIQLCTRRRAMVNKLWCRKISRAWLETKQTPPHPRLLTELRFRTYAPWWYVYYRWFMSLGWISIVICSVWEIGSVDPLASKYGSRKWFAYLTNWHLTFGVAQTILSATLVTRRWLHQRYPDFNPYNIKYTCLEKSYWFLYSVTASLAIGVTVAYWVAIYDPKIHFVDSVNLMQHALNSILIIVDLFICAVPIQLRCFWWIVVVIVIYLIFSVIYYAAGGLDRKGFHYIYKILDWKKPGISLLVSLGGIGFIIIVHCLLTGLTNCLERITKPSDKSIHEPPLSSANNEQSTKVRDVEIV</sequence>
<proteinExistence type="predicted"/>
<comment type="caution">
    <text evidence="3">The sequence shown here is derived from an EMBL/GenBank/DDBJ whole genome shotgun (WGS) entry which is preliminary data.</text>
</comment>
<feature type="transmembrane region" description="Helical" evidence="2">
    <location>
        <begin position="183"/>
        <end position="204"/>
    </location>
</feature>
<feature type="transmembrane region" description="Helical" evidence="2">
    <location>
        <begin position="64"/>
        <end position="85"/>
    </location>
</feature>